<name>A0A9R0IJJ8_SPIOL</name>
<dbReference type="RefSeq" id="XP_021850143.1">
    <property type="nucleotide sequence ID" value="XM_021994451.1"/>
</dbReference>
<accession>A0A9R0IJJ8</accession>
<organism evidence="1 2">
    <name type="scientific">Spinacia oleracea</name>
    <name type="common">Spinach</name>
    <dbReference type="NCBI Taxonomy" id="3562"/>
    <lineage>
        <taxon>Eukaryota</taxon>
        <taxon>Viridiplantae</taxon>
        <taxon>Streptophyta</taxon>
        <taxon>Embryophyta</taxon>
        <taxon>Tracheophyta</taxon>
        <taxon>Spermatophyta</taxon>
        <taxon>Magnoliopsida</taxon>
        <taxon>eudicotyledons</taxon>
        <taxon>Gunneridae</taxon>
        <taxon>Pentapetalae</taxon>
        <taxon>Caryophyllales</taxon>
        <taxon>Chenopodiaceae</taxon>
        <taxon>Chenopodioideae</taxon>
        <taxon>Anserineae</taxon>
        <taxon>Spinacia</taxon>
    </lineage>
</organism>
<dbReference type="PANTHER" id="PTHR47481:SF38">
    <property type="entry name" value="POU DOMAIN, CLASS 4, TRANSCRIPTION FACTOR 1-LIKE"/>
    <property type="match status" value="1"/>
</dbReference>
<gene>
    <name evidence="2" type="primary">LOC110789744</name>
</gene>
<dbReference type="AlphaFoldDB" id="A0A9R0IJJ8"/>
<dbReference type="OrthoDB" id="8058585at2759"/>
<dbReference type="Pfam" id="PF14223">
    <property type="entry name" value="Retrotran_gag_2"/>
    <property type="match status" value="1"/>
</dbReference>
<proteinExistence type="predicted"/>
<reference evidence="1" key="1">
    <citation type="journal article" date="2021" name="Nat. Commun.">
        <title>Genomic analyses provide insights into spinach domestication and the genetic basis of agronomic traits.</title>
        <authorList>
            <person name="Cai X."/>
            <person name="Sun X."/>
            <person name="Xu C."/>
            <person name="Sun H."/>
            <person name="Wang X."/>
            <person name="Ge C."/>
            <person name="Zhang Z."/>
            <person name="Wang Q."/>
            <person name="Fei Z."/>
            <person name="Jiao C."/>
            <person name="Wang Q."/>
        </authorList>
    </citation>
    <scope>NUCLEOTIDE SEQUENCE [LARGE SCALE GENOMIC DNA]</scope>
    <source>
        <strain evidence="1">cv. Varoflay</strain>
    </source>
</reference>
<dbReference type="PANTHER" id="PTHR47481">
    <property type="match status" value="1"/>
</dbReference>
<sequence length="152" mass="17333">MAYGDDVVPPPQLTFVHAYHPALSSTNVKALIPLVLDVDNVYNVLDHIDPQIKRPKDMDDDLWERVDAIVLQWLYGEISKDLLLKVLDDYATSLDIWNRLSKIFQDNKSTRVVLLENQFGNNPMSNFASLDEYCQALKTFSDQLTALDHPVS</sequence>
<reference evidence="2" key="2">
    <citation type="submission" date="2025-08" db="UniProtKB">
        <authorList>
            <consortium name="RefSeq"/>
        </authorList>
    </citation>
    <scope>IDENTIFICATION</scope>
    <source>
        <tissue evidence="2">Leaf</tissue>
    </source>
</reference>
<dbReference type="KEGG" id="soe:110789744"/>
<dbReference type="GeneID" id="110789744"/>
<evidence type="ECO:0000313" key="1">
    <source>
        <dbReference type="Proteomes" id="UP000813463"/>
    </source>
</evidence>
<protein>
    <submittedName>
        <fullName evidence="2">Uncharacterized protein</fullName>
    </submittedName>
</protein>
<keyword evidence="1" id="KW-1185">Reference proteome</keyword>
<evidence type="ECO:0000313" key="2">
    <source>
        <dbReference type="RefSeq" id="XP_021850143.1"/>
    </source>
</evidence>
<dbReference type="Proteomes" id="UP000813463">
    <property type="component" value="Chromosome 4"/>
</dbReference>